<organism evidence="2 3">
    <name type="scientific">Loa loa</name>
    <name type="common">Eye worm</name>
    <name type="synonym">Filaria loa</name>
    <dbReference type="NCBI Taxonomy" id="7209"/>
    <lineage>
        <taxon>Eukaryota</taxon>
        <taxon>Metazoa</taxon>
        <taxon>Ecdysozoa</taxon>
        <taxon>Nematoda</taxon>
        <taxon>Chromadorea</taxon>
        <taxon>Rhabditida</taxon>
        <taxon>Spirurina</taxon>
        <taxon>Spiruromorpha</taxon>
        <taxon>Filarioidea</taxon>
        <taxon>Onchocercidae</taxon>
        <taxon>Loa</taxon>
    </lineage>
</organism>
<sequence length="121" mass="13687">MTEKQNAVKDKLANLRHKIDKSELHTTAVVGERDGTNCDTAEDDAGDNVNVATAVAIVMRRRHAVRMRMEGGEIARWLSQRAGRRVIFWKRMSHPVYTDSTRSKEESGRSGDGKMRSLMIM</sequence>
<reference evidence="3" key="2">
    <citation type="submission" date="2016-11" db="UniProtKB">
        <authorList>
            <consortium name="WormBaseParasite"/>
        </authorList>
    </citation>
    <scope>IDENTIFICATION</scope>
</reference>
<evidence type="ECO:0000256" key="1">
    <source>
        <dbReference type="SAM" id="MobiDB-lite"/>
    </source>
</evidence>
<name>A0A1I7W1C6_LOALO</name>
<gene>
    <name evidence="3" type="primary">LOAG_03646</name>
</gene>
<evidence type="ECO:0000313" key="3">
    <source>
        <dbReference type="WBParaSite" id="EN70_8515"/>
    </source>
</evidence>
<feature type="region of interest" description="Disordered" evidence="1">
    <location>
        <begin position="98"/>
        <end position="121"/>
    </location>
</feature>
<protein>
    <submittedName>
        <fullName evidence="3">Uncharacterized protein</fullName>
    </submittedName>
</protein>
<dbReference type="AlphaFoldDB" id="A0A1I7W1C6"/>
<dbReference type="InParanoid" id="A0A1I7W1C6"/>
<proteinExistence type="predicted"/>
<dbReference type="WBParaSite" id="EN70_8515">
    <property type="protein sequence ID" value="EN70_8515"/>
    <property type="gene ID" value="EN70_8515"/>
</dbReference>
<feature type="compositionally biased region" description="Basic and acidic residues" evidence="1">
    <location>
        <begin position="101"/>
        <end position="115"/>
    </location>
</feature>
<accession>A0A1I7W1C6</accession>
<reference evidence="2" key="1">
    <citation type="submission" date="2012-04" db="EMBL/GenBank/DDBJ databases">
        <title>The Genome Sequence of Loa loa.</title>
        <authorList>
            <consortium name="The Broad Institute Genome Sequencing Platform"/>
            <consortium name="Broad Institute Genome Sequencing Center for Infectious Disease"/>
            <person name="Nutman T.B."/>
            <person name="Fink D.L."/>
            <person name="Russ C."/>
            <person name="Young S."/>
            <person name="Zeng Q."/>
            <person name="Gargeya S."/>
            <person name="Alvarado L."/>
            <person name="Berlin A."/>
            <person name="Chapman S.B."/>
            <person name="Chen Z."/>
            <person name="Freedman E."/>
            <person name="Gellesch M."/>
            <person name="Goldberg J."/>
            <person name="Griggs A."/>
            <person name="Gujja S."/>
            <person name="Heilman E.R."/>
            <person name="Heiman D."/>
            <person name="Howarth C."/>
            <person name="Mehta T."/>
            <person name="Neiman D."/>
            <person name="Pearson M."/>
            <person name="Roberts A."/>
            <person name="Saif S."/>
            <person name="Shea T."/>
            <person name="Shenoy N."/>
            <person name="Sisk P."/>
            <person name="Stolte C."/>
            <person name="Sykes S."/>
            <person name="White J."/>
            <person name="Yandava C."/>
            <person name="Haas B."/>
            <person name="Henn M.R."/>
            <person name="Nusbaum C."/>
            <person name="Birren B."/>
        </authorList>
    </citation>
    <scope>NUCLEOTIDE SEQUENCE [LARGE SCALE GENOMIC DNA]</scope>
</reference>
<dbReference type="Proteomes" id="UP000095285">
    <property type="component" value="Unassembled WGS sequence"/>
</dbReference>
<keyword evidence="2" id="KW-1185">Reference proteome</keyword>
<evidence type="ECO:0000313" key="2">
    <source>
        <dbReference type="Proteomes" id="UP000095285"/>
    </source>
</evidence>